<sequence length="192" mass="22662">MAHLPLTLFEDGKFQAVLEILAPQFEWPRCKTFARMAENLYYTCKASILKLFLWLPKMTPVTHAIDMWTTKDQRHSYMTIVFHWIDKAQFQSKTRLVAFELIDGVHLGKALTSCFWDAMEERALLHHVSTMKGKNASNNHAMITQLQHKYQDIGMTWTYHEHFHFCAFHVLCRLVKDFLNSMSQLTNEDYIF</sequence>
<dbReference type="EMBL" id="AVOT02098719">
    <property type="protein sequence ID" value="MBW0576580.1"/>
    <property type="molecule type" value="Genomic_DNA"/>
</dbReference>
<evidence type="ECO:0000256" key="1">
    <source>
        <dbReference type="ARBA" id="ARBA00004123"/>
    </source>
</evidence>
<protein>
    <submittedName>
        <fullName evidence="6">Uncharacterized protein</fullName>
    </submittedName>
</protein>
<dbReference type="InterPro" id="IPR012337">
    <property type="entry name" value="RNaseH-like_sf"/>
</dbReference>
<name>A0A9Q3KC40_9BASI</name>
<dbReference type="GO" id="GO:0008270">
    <property type="term" value="F:zinc ion binding"/>
    <property type="evidence" value="ECO:0007669"/>
    <property type="project" value="UniProtKB-KW"/>
</dbReference>
<dbReference type="GO" id="GO:0005634">
    <property type="term" value="C:nucleus"/>
    <property type="evidence" value="ECO:0007669"/>
    <property type="project" value="UniProtKB-SubCell"/>
</dbReference>
<organism evidence="6 7">
    <name type="scientific">Austropuccinia psidii MF-1</name>
    <dbReference type="NCBI Taxonomy" id="1389203"/>
    <lineage>
        <taxon>Eukaryota</taxon>
        <taxon>Fungi</taxon>
        <taxon>Dikarya</taxon>
        <taxon>Basidiomycota</taxon>
        <taxon>Pucciniomycotina</taxon>
        <taxon>Pucciniomycetes</taxon>
        <taxon>Pucciniales</taxon>
        <taxon>Sphaerophragmiaceae</taxon>
        <taxon>Austropuccinia</taxon>
    </lineage>
</organism>
<dbReference type="SUPFAM" id="SSF53098">
    <property type="entry name" value="Ribonuclease H-like"/>
    <property type="match status" value="1"/>
</dbReference>
<evidence type="ECO:0000313" key="7">
    <source>
        <dbReference type="Proteomes" id="UP000765509"/>
    </source>
</evidence>
<reference evidence="6" key="1">
    <citation type="submission" date="2021-03" db="EMBL/GenBank/DDBJ databases">
        <title>Draft genome sequence of rust myrtle Austropuccinia psidii MF-1, a brazilian biotype.</title>
        <authorList>
            <person name="Quecine M.C."/>
            <person name="Pachon D.M.R."/>
            <person name="Bonatelli M.L."/>
            <person name="Correr F.H."/>
            <person name="Franceschini L.M."/>
            <person name="Leite T.F."/>
            <person name="Margarido G.R.A."/>
            <person name="Almeida C.A."/>
            <person name="Ferrarezi J.A."/>
            <person name="Labate C.A."/>
        </authorList>
    </citation>
    <scope>NUCLEOTIDE SEQUENCE</scope>
    <source>
        <strain evidence="6">MF-1</strain>
    </source>
</reference>
<dbReference type="PANTHER" id="PTHR46481:SF10">
    <property type="entry name" value="ZINC FINGER BED DOMAIN-CONTAINING PROTEIN 39"/>
    <property type="match status" value="1"/>
</dbReference>
<evidence type="ECO:0000256" key="5">
    <source>
        <dbReference type="ARBA" id="ARBA00023242"/>
    </source>
</evidence>
<dbReference type="PANTHER" id="PTHR46481">
    <property type="entry name" value="ZINC FINGER BED DOMAIN-CONTAINING PROTEIN 4"/>
    <property type="match status" value="1"/>
</dbReference>
<comment type="caution">
    <text evidence="6">The sequence shown here is derived from an EMBL/GenBank/DDBJ whole genome shotgun (WGS) entry which is preliminary data.</text>
</comment>
<keyword evidence="4" id="KW-0862">Zinc</keyword>
<keyword evidence="2" id="KW-0479">Metal-binding</keyword>
<evidence type="ECO:0000256" key="3">
    <source>
        <dbReference type="ARBA" id="ARBA00022771"/>
    </source>
</evidence>
<evidence type="ECO:0000313" key="6">
    <source>
        <dbReference type="EMBL" id="MBW0576580.1"/>
    </source>
</evidence>
<evidence type="ECO:0000256" key="4">
    <source>
        <dbReference type="ARBA" id="ARBA00022833"/>
    </source>
</evidence>
<keyword evidence="7" id="KW-1185">Reference proteome</keyword>
<gene>
    <name evidence="6" type="ORF">O181_116295</name>
</gene>
<dbReference type="InterPro" id="IPR052035">
    <property type="entry name" value="ZnF_BED_domain_contain"/>
</dbReference>
<keyword evidence="3" id="KW-0863">Zinc-finger</keyword>
<dbReference type="Proteomes" id="UP000765509">
    <property type="component" value="Unassembled WGS sequence"/>
</dbReference>
<evidence type="ECO:0000256" key="2">
    <source>
        <dbReference type="ARBA" id="ARBA00022723"/>
    </source>
</evidence>
<comment type="subcellular location">
    <subcellularLocation>
        <location evidence="1">Nucleus</location>
    </subcellularLocation>
</comment>
<dbReference type="OrthoDB" id="2790258at2759"/>
<proteinExistence type="predicted"/>
<accession>A0A9Q3KC40</accession>
<dbReference type="AlphaFoldDB" id="A0A9Q3KC40"/>
<keyword evidence="5" id="KW-0539">Nucleus</keyword>